<dbReference type="PANTHER" id="PTHR10724:SF10">
    <property type="entry name" value="S1 RNA-BINDING DOMAIN-CONTAINING PROTEIN 1"/>
    <property type="match status" value="1"/>
</dbReference>
<dbReference type="PROSITE" id="PS50126">
    <property type="entry name" value="S1"/>
    <property type="match status" value="1"/>
</dbReference>
<dbReference type="Pfam" id="PF09371">
    <property type="entry name" value="Tex_N"/>
    <property type="match status" value="1"/>
</dbReference>
<dbReference type="GO" id="GO:0003729">
    <property type="term" value="F:mRNA binding"/>
    <property type="evidence" value="ECO:0007669"/>
    <property type="project" value="UniProtKB-ARBA"/>
</dbReference>
<dbReference type="SUPFAM" id="SSF47781">
    <property type="entry name" value="RuvA domain 2-like"/>
    <property type="match status" value="2"/>
</dbReference>
<dbReference type="GO" id="GO:0003735">
    <property type="term" value="F:structural constituent of ribosome"/>
    <property type="evidence" value="ECO:0007669"/>
    <property type="project" value="TreeGrafter"/>
</dbReference>
<dbReference type="InterPro" id="IPR037027">
    <property type="entry name" value="YqgF/RNaseH-like_dom_sf"/>
</dbReference>
<dbReference type="InterPro" id="IPR041692">
    <property type="entry name" value="HHH_9"/>
</dbReference>
<dbReference type="EMBL" id="CP010777">
    <property type="protein sequence ID" value="AKQ44820.1"/>
    <property type="molecule type" value="Genomic_DNA"/>
</dbReference>
<dbReference type="InterPro" id="IPR044146">
    <property type="entry name" value="S1_Tex"/>
</dbReference>
<dbReference type="SUPFAM" id="SSF53098">
    <property type="entry name" value="Ribonuclease H-like"/>
    <property type="match status" value="1"/>
</dbReference>
<dbReference type="GO" id="GO:0006412">
    <property type="term" value="P:translation"/>
    <property type="evidence" value="ECO:0007669"/>
    <property type="project" value="TreeGrafter"/>
</dbReference>
<dbReference type="PATRIC" id="fig|1379910.4.peg.634"/>
<accession>A0A0H4VGT0</accession>
<dbReference type="InterPro" id="IPR003029">
    <property type="entry name" value="S1_domain"/>
</dbReference>
<name>A0A0H4VGT0_9BACT</name>
<dbReference type="InterPro" id="IPR023319">
    <property type="entry name" value="Tex-like_HTH_dom_sf"/>
</dbReference>
<protein>
    <submittedName>
        <fullName evidence="3">Transcription accessory protein</fullName>
    </submittedName>
</protein>
<dbReference type="SMART" id="SM00732">
    <property type="entry name" value="YqgFc"/>
    <property type="match status" value="1"/>
</dbReference>
<dbReference type="Pfam" id="PF16921">
    <property type="entry name" value="Tex_YqgF"/>
    <property type="match status" value="1"/>
</dbReference>
<dbReference type="OrthoDB" id="9804714at2"/>
<dbReference type="KEGG" id="ruf:TH63_02955"/>
<feature type="region of interest" description="Disordered" evidence="1">
    <location>
        <begin position="708"/>
        <end position="755"/>
    </location>
</feature>
<keyword evidence="4" id="KW-1185">Reference proteome</keyword>
<dbReference type="SUPFAM" id="SSF158832">
    <property type="entry name" value="Tex N-terminal region-like"/>
    <property type="match status" value="1"/>
</dbReference>
<evidence type="ECO:0000256" key="1">
    <source>
        <dbReference type="SAM" id="MobiDB-lite"/>
    </source>
</evidence>
<dbReference type="InterPro" id="IPR018974">
    <property type="entry name" value="Tex-like_N"/>
</dbReference>
<dbReference type="InterPro" id="IPR010994">
    <property type="entry name" value="RuvA_2-like"/>
</dbReference>
<dbReference type="Pfam" id="PF22706">
    <property type="entry name" value="Tex_central_region"/>
    <property type="match status" value="1"/>
</dbReference>
<dbReference type="InterPro" id="IPR023323">
    <property type="entry name" value="Tex-like_dom_sf"/>
</dbReference>
<dbReference type="InterPro" id="IPR032639">
    <property type="entry name" value="Tex_YqgF"/>
</dbReference>
<dbReference type="STRING" id="1379910.TH63_02955"/>
<dbReference type="GO" id="GO:0005737">
    <property type="term" value="C:cytoplasm"/>
    <property type="evidence" value="ECO:0007669"/>
    <property type="project" value="UniProtKB-ARBA"/>
</dbReference>
<proteinExistence type="predicted"/>
<dbReference type="GO" id="GO:0006139">
    <property type="term" value="P:nucleobase-containing compound metabolic process"/>
    <property type="evidence" value="ECO:0007669"/>
    <property type="project" value="InterPro"/>
</dbReference>
<dbReference type="Gene3D" id="3.30.420.140">
    <property type="entry name" value="YqgF/RNase H-like domain"/>
    <property type="match status" value="1"/>
</dbReference>
<dbReference type="PANTHER" id="PTHR10724">
    <property type="entry name" value="30S RIBOSOMAL PROTEIN S1"/>
    <property type="match status" value="1"/>
</dbReference>
<dbReference type="InterPro" id="IPR050437">
    <property type="entry name" value="Ribos_protein_bS1-like"/>
</dbReference>
<dbReference type="Gene3D" id="1.10.150.310">
    <property type="entry name" value="Tex RuvX-like domain-like"/>
    <property type="match status" value="1"/>
</dbReference>
<dbReference type="Pfam" id="PF00575">
    <property type="entry name" value="S1"/>
    <property type="match status" value="1"/>
</dbReference>
<dbReference type="Gene3D" id="1.10.3500.10">
    <property type="entry name" value="Tex N-terminal region-like"/>
    <property type="match status" value="1"/>
</dbReference>
<dbReference type="Gene3D" id="2.40.50.140">
    <property type="entry name" value="Nucleic acid-binding proteins"/>
    <property type="match status" value="1"/>
</dbReference>
<evidence type="ECO:0000259" key="2">
    <source>
        <dbReference type="PROSITE" id="PS50126"/>
    </source>
</evidence>
<dbReference type="RefSeq" id="WP_048919620.1">
    <property type="nucleotide sequence ID" value="NZ_CP010777.1"/>
</dbReference>
<organism evidence="3 4">
    <name type="scientific">Rufibacter radiotolerans</name>
    <dbReference type="NCBI Taxonomy" id="1379910"/>
    <lineage>
        <taxon>Bacteria</taxon>
        <taxon>Pseudomonadati</taxon>
        <taxon>Bacteroidota</taxon>
        <taxon>Cytophagia</taxon>
        <taxon>Cytophagales</taxon>
        <taxon>Hymenobacteraceae</taxon>
        <taxon>Rufibacter</taxon>
    </lineage>
</organism>
<feature type="domain" description="S1 motif" evidence="2">
    <location>
        <begin position="639"/>
        <end position="708"/>
    </location>
</feature>
<dbReference type="Pfam" id="PF17674">
    <property type="entry name" value="HHH_9"/>
    <property type="match status" value="1"/>
</dbReference>
<dbReference type="InterPro" id="IPR055179">
    <property type="entry name" value="Tex-like_central_region"/>
</dbReference>
<dbReference type="FunFam" id="1.10.150.310:FF:000001">
    <property type="entry name" value="RNA-binding transcriptional accessory protein"/>
    <property type="match status" value="1"/>
</dbReference>
<evidence type="ECO:0000313" key="4">
    <source>
        <dbReference type="Proteomes" id="UP000036458"/>
    </source>
</evidence>
<dbReference type="Proteomes" id="UP000036458">
    <property type="component" value="Chromosome"/>
</dbReference>
<evidence type="ECO:0000313" key="3">
    <source>
        <dbReference type="EMBL" id="AKQ44820.1"/>
    </source>
</evidence>
<dbReference type="Pfam" id="PF12836">
    <property type="entry name" value="HHH_3"/>
    <property type="match status" value="1"/>
</dbReference>
<dbReference type="InterPro" id="IPR012340">
    <property type="entry name" value="NA-bd_OB-fold"/>
</dbReference>
<dbReference type="SMART" id="SM00316">
    <property type="entry name" value="S1"/>
    <property type="match status" value="1"/>
</dbReference>
<reference evidence="3 4" key="1">
    <citation type="submission" date="2015-01" db="EMBL/GenBank/DDBJ databases">
        <title>Rufibacter sp./DG31D/ whole genome sequencing.</title>
        <authorList>
            <person name="Kim M.K."/>
            <person name="Srinivasan S."/>
            <person name="Lee J.-J."/>
        </authorList>
    </citation>
    <scope>NUCLEOTIDE SEQUENCE [LARGE SCALE GENOMIC DNA]</scope>
    <source>
        <strain evidence="3 4">DG31D</strain>
    </source>
</reference>
<dbReference type="CDD" id="cd05685">
    <property type="entry name" value="S1_Tex"/>
    <property type="match status" value="1"/>
</dbReference>
<dbReference type="FunFam" id="3.30.420.140:FF:000001">
    <property type="entry name" value="RNA-binding transcriptional accessory protein"/>
    <property type="match status" value="1"/>
</dbReference>
<dbReference type="InterPro" id="IPR006641">
    <property type="entry name" value="YqgF/RNaseH-like_dom"/>
</dbReference>
<sequence>MPENHFKKIAGELQVNQKQVEATVALLDEGATVPFIARYRKEVTGSLDEVFIAAIRDRVEQLRDLDKRRESILKSLKDQEKLTPELEAQVLAAETMAVLEDIYLPFKPKRRTKATIAREKGLEPLAQTLFEQANVDVAAEAANFLSEEKEVKSTEEALAGARDIIAEWVNENPEARASIRNLFEKKGQFKSRVIPGKEEEGQKYKDYFEWDEAIEKAPSHRILAMRRGEKEMVLMLDAQPEEEAALAVLERQFVKGNNAAAEQVRQAVKDSYKRMLRLSMETEVRLSSKKRADEEAIRVFADNLRPMLLSAPLGQKRVLAIDPGFRTGCKVVALDEQGKLLHYEAIFPHNGAGQATTAGHQVMAMCAKYQIEAIAIGNGTASRETETFVQKLGLPKEIAVVMVNESGASIYSASDVAREEFPDQDITVRGAVSIGRRLMDPLAELVKLDPKSIGVGQYQHDVDQNALKHSLDDVVMSCVNAVGVEVNTASKQLLTYVSGLGPQLAQNIVDYRNQNGPFKTRNELRKVARLGDKAFEQAAGFLRIRGGKHPLDSSAVHPERYELVERMAKDLGATVEDLLKNADLRKQIDLKKYVSDTVGLPTLQDILSELSKPGRDPRESYEAFSFTEGVNEIKDLRQGMKLPGIITNITAFGAFVDIGVHQDGLVHVSHLSDRFVSNPHEVVKVGQKVEVTVLEVEVSRKRIALSMKADPQAAAKPSRGNDRKPGNTNNTAKREAPVEEEDMATKLNKLKNMFR</sequence>
<dbReference type="SUPFAM" id="SSF50249">
    <property type="entry name" value="Nucleic acid-binding proteins"/>
    <property type="match status" value="1"/>
</dbReference>
<dbReference type="InterPro" id="IPR012337">
    <property type="entry name" value="RNaseH-like_sf"/>
</dbReference>
<dbReference type="FunFam" id="2.40.50.140:FF:000051">
    <property type="entry name" value="RNA-binding transcriptional accessory protein"/>
    <property type="match status" value="1"/>
</dbReference>
<dbReference type="AlphaFoldDB" id="A0A0H4VGT0"/>
<dbReference type="Gene3D" id="1.10.10.650">
    <property type="entry name" value="RuvA domain 2-like"/>
    <property type="match status" value="1"/>
</dbReference>
<gene>
    <name evidence="3" type="ORF">TH63_02955</name>
</gene>
<dbReference type="FunFam" id="1.10.10.650:FF:000001">
    <property type="entry name" value="S1 RNA-binding domain 1"/>
    <property type="match status" value="1"/>
</dbReference>